<dbReference type="EMBL" id="FTNE01000005">
    <property type="protein sequence ID" value="SIQ45982.1"/>
    <property type="molecule type" value="Genomic_DNA"/>
</dbReference>
<proteinExistence type="predicted"/>
<comment type="caution">
    <text evidence="1">The sequence shown here is derived from an EMBL/GenBank/DDBJ whole genome shotgun (WGS) entry which is preliminary data.</text>
</comment>
<evidence type="ECO:0000313" key="2">
    <source>
        <dbReference type="Proteomes" id="UP000186308"/>
    </source>
</evidence>
<accession>A0A8G2CJ71</accession>
<protein>
    <submittedName>
        <fullName evidence="1">Uncharacterized protein</fullName>
    </submittedName>
</protein>
<organism evidence="1 2">
    <name type="scientific">Acidiphilium rubrum</name>
    <dbReference type="NCBI Taxonomy" id="526"/>
    <lineage>
        <taxon>Bacteria</taxon>
        <taxon>Pseudomonadati</taxon>
        <taxon>Pseudomonadota</taxon>
        <taxon>Alphaproteobacteria</taxon>
        <taxon>Acetobacterales</taxon>
        <taxon>Acidocellaceae</taxon>
        <taxon>Acidiphilium</taxon>
    </lineage>
</organism>
<dbReference type="RefSeq" id="WP_029313052.1">
    <property type="nucleotide sequence ID" value="NZ_FTNE01000005.1"/>
</dbReference>
<dbReference type="AlphaFoldDB" id="A0A8G2CJ71"/>
<sequence>MLDLEERRPLFGPIAALWTEDPAGELIEHHAPIPGPAITLPIGLFPIRPPVMVALTNRAERVMDLRIAGFLRKELPDRTQKIEQARLLAWIGRMRGRAATHGVITERGLMKWVLLGVFLGQEFDEIPAIRTLLDGDYPDIDGDQRLGLLINELGAQTAWS</sequence>
<dbReference type="Proteomes" id="UP000186308">
    <property type="component" value="Unassembled WGS sequence"/>
</dbReference>
<name>A0A8G2CJ71_ACIRU</name>
<evidence type="ECO:0000313" key="1">
    <source>
        <dbReference type="EMBL" id="SIQ45982.1"/>
    </source>
</evidence>
<reference evidence="1 2" key="1">
    <citation type="submission" date="2017-01" db="EMBL/GenBank/DDBJ databases">
        <authorList>
            <person name="Varghese N."/>
            <person name="Submissions S."/>
        </authorList>
    </citation>
    <scope>NUCLEOTIDE SEQUENCE [LARGE SCALE GENOMIC DNA]</scope>
    <source>
        <strain evidence="1 2">ATCC 35905</strain>
    </source>
</reference>
<keyword evidence="2" id="KW-1185">Reference proteome</keyword>
<gene>
    <name evidence="1" type="ORF">SAMN05421828_10513</name>
</gene>